<dbReference type="Gene3D" id="1.25.40.20">
    <property type="entry name" value="Ankyrin repeat-containing domain"/>
    <property type="match status" value="1"/>
</dbReference>
<dbReference type="InterPro" id="IPR036770">
    <property type="entry name" value="Ankyrin_rpt-contain_sf"/>
</dbReference>
<dbReference type="Proteomes" id="UP001530400">
    <property type="component" value="Unassembled WGS sequence"/>
</dbReference>
<name>A0ABD3QS85_9STRA</name>
<feature type="compositionally biased region" description="Acidic residues" evidence="6">
    <location>
        <begin position="9"/>
        <end position="18"/>
    </location>
</feature>
<dbReference type="InterPro" id="IPR042855">
    <property type="entry name" value="V_SNARE_CC"/>
</dbReference>
<dbReference type="PANTHER" id="PTHR24180">
    <property type="entry name" value="CYCLIN-DEPENDENT KINASE INHIBITOR 2C-RELATED"/>
    <property type="match status" value="1"/>
</dbReference>
<organism evidence="9 10">
    <name type="scientific">Cyclotella atomus</name>
    <dbReference type="NCBI Taxonomy" id="382360"/>
    <lineage>
        <taxon>Eukaryota</taxon>
        <taxon>Sar</taxon>
        <taxon>Stramenopiles</taxon>
        <taxon>Ochrophyta</taxon>
        <taxon>Bacillariophyta</taxon>
        <taxon>Coscinodiscophyceae</taxon>
        <taxon>Thalassiosirophycidae</taxon>
        <taxon>Stephanodiscales</taxon>
        <taxon>Stephanodiscaceae</taxon>
        <taxon>Cyclotella</taxon>
    </lineage>
</organism>
<dbReference type="PROSITE" id="PS50222">
    <property type="entry name" value="EF_HAND_2"/>
    <property type="match status" value="2"/>
</dbReference>
<dbReference type="Pfam" id="PF13499">
    <property type="entry name" value="EF-hand_7"/>
    <property type="match status" value="1"/>
</dbReference>
<evidence type="ECO:0000313" key="10">
    <source>
        <dbReference type="Proteomes" id="UP001530400"/>
    </source>
</evidence>
<evidence type="ECO:0000256" key="2">
    <source>
        <dbReference type="ARBA" id="ARBA00022837"/>
    </source>
</evidence>
<dbReference type="EMBL" id="JALLPJ020000078">
    <property type="protein sequence ID" value="KAL3803230.1"/>
    <property type="molecule type" value="Genomic_DNA"/>
</dbReference>
<evidence type="ECO:0008006" key="11">
    <source>
        <dbReference type="Google" id="ProtNLM"/>
    </source>
</evidence>
<dbReference type="SUPFAM" id="SSF48403">
    <property type="entry name" value="Ankyrin repeat"/>
    <property type="match status" value="1"/>
</dbReference>
<feature type="region of interest" description="Disordered" evidence="6">
    <location>
        <begin position="1"/>
        <end position="23"/>
    </location>
</feature>
<feature type="region of interest" description="Disordered" evidence="6">
    <location>
        <begin position="81"/>
        <end position="104"/>
    </location>
</feature>
<feature type="compositionally biased region" description="Polar residues" evidence="6">
    <location>
        <begin position="90"/>
        <end position="104"/>
    </location>
</feature>
<feature type="repeat" description="ANK" evidence="4">
    <location>
        <begin position="482"/>
        <end position="514"/>
    </location>
</feature>
<gene>
    <name evidence="9" type="ORF">ACHAWO_005587</name>
</gene>
<dbReference type="Gene3D" id="1.10.238.10">
    <property type="entry name" value="EF-hand"/>
    <property type="match status" value="1"/>
</dbReference>
<dbReference type="InterPro" id="IPR011992">
    <property type="entry name" value="EF-hand-dom_pair"/>
</dbReference>
<dbReference type="AlphaFoldDB" id="A0ABD3QS85"/>
<dbReference type="InterPro" id="IPR002110">
    <property type="entry name" value="Ankyrin_rpt"/>
</dbReference>
<keyword evidence="5" id="KW-0175">Coiled coil</keyword>
<evidence type="ECO:0000259" key="8">
    <source>
        <dbReference type="PROSITE" id="PS50892"/>
    </source>
</evidence>
<dbReference type="Gene3D" id="1.20.5.110">
    <property type="match status" value="1"/>
</dbReference>
<keyword evidence="1" id="KW-0677">Repeat</keyword>
<dbReference type="PROSITE" id="PS50297">
    <property type="entry name" value="ANK_REP_REGION"/>
    <property type="match status" value="1"/>
</dbReference>
<dbReference type="InterPro" id="IPR051637">
    <property type="entry name" value="Ank_repeat_dom-contain_49"/>
</dbReference>
<dbReference type="Pfam" id="PF00957">
    <property type="entry name" value="Synaptobrevin"/>
    <property type="match status" value="1"/>
</dbReference>
<accession>A0ABD3QS85</accession>
<dbReference type="PROSITE" id="PS50892">
    <property type="entry name" value="V_SNARE"/>
    <property type="match status" value="1"/>
</dbReference>
<dbReference type="SMART" id="SM00248">
    <property type="entry name" value="ANK"/>
    <property type="match status" value="2"/>
</dbReference>
<evidence type="ECO:0000313" key="9">
    <source>
        <dbReference type="EMBL" id="KAL3803230.1"/>
    </source>
</evidence>
<dbReference type="PROSITE" id="PS00018">
    <property type="entry name" value="EF_HAND_1"/>
    <property type="match status" value="2"/>
</dbReference>
<sequence length="631" mass="71627">MSKAQDSSTVDDEEQSIEDDLKILSEMDIDKDFNVWSEFRNSFSEAKREDMRQLSASAKVDIKSSISTMGSISECAISESDVCEDDNDESGTANSASLKRNDTESTCGRRSSLFVKFSPLSADERCDIREWAVRLERTQVFSRYYFPESWELREKHAIQKELLLTEPLACSGNKANQPNEVTQTTINSIFFPGDHDPKSVLLKRGPTLFDGLEERELLLFTHAFVLSRIEFDNLVTLLFDMNSVKMGSKEDTEKELQKRFDAIDSDCTGELDRCELRDVFKSMGVPIGEQMLTELMDRFDLDNSGTIDFREFKQVLNELAPKDEPKQCNSLFGNLRKTLMGGLSKSDIKRKLDFAFPLSDIERVESLHLCHSAKTEIFANSSWGEIAFAVFIRFRKNPLILVCSKPQHREAWVDAFRVCLINSRKLGGNAFHKEGMDIPGWQHKFIRDSLFSLVICDDHDGVERFIEDPPLEVSVKDHDEYNGCTALHYAVIWDRFHCAALLLANGAKVNAKDNDQKTPMDHAINKNMVNLLKSYGGECNLNLQGMVYYAEQEKLKSSDKTQKTANSTMQQAKNAVGAMSQAMSAMKERGERLEKLDNTTASLHNEATNYADMAKQLKETTRKKSLFGFRN</sequence>
<evidence type="ECO:0000256" key="1">
    <source>
        <dbReference type="ARBA" id="ARBA00022737"/>
    </source>
</evidence>
<evidence type="ECO:0000256" key="3">
    <source>
        <dbReference type="ARBA" id="ARBA00023043"/>
    </source>
</evidence>
<dbReference type="PANTHER" id="PTHR24180:SF45">
    <property type="entry name" value="POLY [ADP-RIBOSE] POLYMERASE TANKYRASE"/>
    <property type="match status" value="1"/>
</dbReference>
<evidence type="ECO:0000256" key="6">
    <source>
        <dbReference type="SAM" id="MobiDB-lite"/>
    </source>
</evidence>
<protein>
    <recommendedName>
        <fullName evidence="11">Calmodulin</fullName>
    </recommendedName>
</protein>
<dbReference type="SMART" id="SM00054">
    <property type="entry name" value="EFh"/>
    <property type="match status" value="2"/>
</dbReference>
<feature type="domain" description="EF-hand" evidence="7">
    <location>
        <begin position="287"/>
        <end position="322"/>
    </location>
</feature>
<dbReference type="CDD" id="cd15873">
    <property type="entry name" value="R-SNARE_STXBP5_6"/>
    <property type="match status" value="1"/>
</dbReference>
<dbReference type="InterPro" id="IPR018247">
    <property type="entry name" value="EF_Hand_1_Ca_BS"/>
</dbReference>
<comment type="caution">
    <text evidence="9">The sequence shown here is derived from an EMBL/GenBank/DDBJ whole genome shotgun (WGS) entry which is preliminary data.</text>
</comment>
<feature type="domain" description="EF-hand" evidence="7">
    <location>
        <begin position="251"/>
        <end position="286"/>
    </location>
</feature>
<dbReference type="CDD" id="cd00051">
    <property type="entry name" value="EFh"/>
    <property type="match status" value="1"/>
</dbReference>
<feature type="domain" description="V-SNARE coiled-coil homology" evidence="8">
    <location>
        <begin position="564"/>
        <end position="624"/>
    </location>
</feature>
<dbReference type="InterPro" id="IPR002048">
    <property type="entry name" value="EF_hand_dom"/>
</dbReference>
<evidence type="ECO:0000256" key="5">
    <source>
        <dbReference type="PROSITE-ProRule" id="PRU00290"/>
    </source>
</evidence>
<dbReference type="Pfam" id="PF12796">
    <property type="entry name" value="Ank_2"/>
    <property type="match status" value="1"/>
</dbReference>
<keyword evidence="3 4" id="KW-0040">ANK repeat</keyword>
<keyword evidence="10" id="KW-1185">Reference proteome</keyword>
<proteinExistence type="predicted"/>
<keyword evidence="2" id="KW-0106">Calcium</keyword>
<dbReference type="PROSITE" id="PS50088">
    <property type="entry name" value="ANK_REPEAT"/>
    <property type="match status" value="1"/>
</dbReference>
<dbReference type="SUPFAM" id="SSF47473">
    <property type="entry name" value="EF-hand"/>
    <property type="match status" value="1"/>
</dbReference>
<evidence type="ECO:0000259" key="7">
    <source>
        <dbReference type="PROSITE" id="PS50222"/>
    </source>
</evidence>
<reference evidence="9 10" key="1">
    <citation type="submission" date="2024-10" db="EMBL/GenBank/DDBJ databases">
        <title>Updated reference genomes for cyclostephanoid diatoms.</title>
        <authorList>
            <person name="Roberts W.R."/>
            <person name="Alverson A.J."/>
        </authorList>
    </citation>
    <scope>NUCLEOTIDE SEQUENCE [LARGE SCALE GENOMIC DNA]</scope>
    <source>
        <strain evidence="9 10">AJA010-31</strain>
    </source>
</reference>
<evidence type="ECO:0000256" key="4">
    <source>
        <dbReference type="PROSITE-ProRule" id="PRU00023"/>
    </source>
</evidence>
<dbReference type="SUPFAM" id="SSF58038">
    <property type="entry name" value="SNARE fusion complex"/>
    <property type="match status" value="1"/>
</dbReference>